<comment type="pathway">
    <text evidence="2">Phospholipid metabolism; phosphatidylglycerol biosynthesis; phosphatidylglycerol from CDP-diacylglycerol: step 1/2.</text>
</comment>
<keyword evidence="8 16" id="KW-0808">Transferase</keyword>
<evidence type="ECO:0000256" key="7">
    <source>
        <dbReference type="ARBA" id="ARBA00022516"/>
    </source>
</evidence>
<dbReference type="InterPro" id="IPR004570">
    <property type="entry name" value="Phosphatidylglycerol_P_synth"/>
</dbReference>
<evidence type="ECO:0000256" key="6">
    <source>
        <dbReference type="ARBA" id="ARBA00014944"/>
    </source>
</evidence>
<dbReference type="PANTHER" id="PTHR14269">
    <property type="entry name" value="CDP-DIACYLGLYCEROL--GLYCEROL-3-PHOSPHATE 3-PHOSPHATIDYLTRANSFERASE-RELATED"/>
    <property type="match status" value="1"/>
</dbReference>
<keyword evidence="11" id="KW-0443">Lipid metabolism</keyword>
<evidence type="ECO:0000256" key="17">
    <source>
        <dbReference type="SAM" id="Phobius"/>
    </source>
</evidence>
<dbReference type="EMBL" id="QKVK01000010">
    <property type="protein sequence ID" value="PZF75408.1"/>
    <property type="molecule type" value="Genomic_DNA"/>
</dbReference>
<dbReference type="InterPro" id="IPR043130">
    <property type="entry name" value="CDP-OH_PTrfase_TM_dom"/>
</dbReference>
<feature type="transmembrane region" description="Helical" evidence="17">
    <location>
        <begin position="151"/>
        <end position="172"/>
    </location>
</feature>
<evidence type="ECO:0000313" key="19">
    <source>
        <dbReference type="Proteomes" id="UP000248795"/>
    </source>
</evidence>
<feature type="transmembrane region" description="Helical" evidence="17">
    <location>
        <begin position="60"/>
        <end position="81"/>
    </location>
</feature>
<evidence type="ECO:0000256" key="8">
    <source>
        <dbReference type="ARBA" id="ARBA00022679"/>
    </source>
</evidence>
<gene>
    <name evidence="18" type="ORF">DK847_17985</name>
</gene>
<name>A0A2W2B5K7_9HYPH</name>
<accession>A0A2W2B5K7</accession>
<comment type="pathway">
    <text evidence="3">Lipid metabolism.</text>
</comment>
<comment type="caution">
    <text evidence="18">The sequence shown here is derived from an EMBL/GenBank/DDBJ whole genome shotgun (WGS) entry which is preliminary data.</text>
</comment>
<keyword evidence="13" id="KW-0594">Phospholipid biosynthesis</keyword>
<dbReference type="PANTHER" id="PTHR14269:SF62">
    <property type="entry name" value="CDP-DIACYLGLYCEROL--GLYCEROL-3-PHOSPHATE 3-PHOSPHATIDYLTRANSFERASE 1, CHLOROPLASTIC"/>
    <property type="match status" value="1"/>
</dbReference>
<dbReference type="InterPro" id="IPR000462">
    <property type="entry name" value="CDP-OH_P_trans"/>
</dbReference>
<dbReference type="InterPro" id="IPR048254">
    <property type="entry name" value="CDP_ALCOHOL_P_TRANSF_CS"/>
</dbReference>
<feature type="transmembrane region" description="Helical" evidence="17">
    <location>
        <begin position="7"/>
        <end position="24"/>
    </location>
</feature>
<keyword evidence="14" id="KW-1208">Phospholipid metabolism</keyword>
<evidence type="ECO:0000256" key="13">
    <source>
        <dbReference type="ARBA" id="ARBA00023209"/>
    </source>
</evidence>
<feature type="transmembrane region" description="Helical" evidence="17">
    <location>
        <begin position="126"/>
        <end position="145"/>
    </location>
</feature>
<evidence type="ECO:0000256" key="15">
    <source>
        <dbReference type="ARBA" id="ARBA00048586"/>
    </source>
</evidence>
<protein>
    <recommendedName>
        <fullName evidence="6">CDP-diacylglycerol--glycerol-3-phosphate 3-phosphatidyltransferase</fullName>
        <ecNumber evidence="5">2.7.8.5</ecNumber>
    </recommendedName>
</protein>
<evidence type="ECO:0000256" key="10">
    <source>
        <dbReference type="ARBA" id="ARBA00022989"/>
    </source>
</evidence>
<keyword evidence="10 17" id="KW-1133">Transmembrane helix</keyword>
<sequence>MHNIPNLISVVRLLLVPLTVWLIISEAYGWAFLTFMAAGISDGVDGYLARRFDWRTRLGAYLDPLADKALLVSVFVTLGFLKLIPAWLVLLVVSRDALIVGAVLLSRLMDHPVHVHPLMVSKVNTVAQIMFAVAVLGVAALGKPLESLVDYGSIPVALLTALSGAAYLASWLRHMAEHPEGKNQP</sequence>
<dbReference type="GO" id="GO:0016020">
    <property type="term" value="C:membrane"/>
    <property type="evidence" value="ECO:0007669"/>
    <property type="project" value="UniProtKB-SubCell"/>
</dbReference>
<dbReference type="Pfam" id="PF01066">
    <property type="entry name" value="CDP-OH_P_transf"/>
    <property type="match status" value="1"/>
</dbReference>
<evidence type="ECO:0000256" key="5">
    <source>
        <dbReference type="ARBA" id="ARBA00013170"/>
    </source>
</evidence>
<dbReference type="FunFam" id="1.20.120.1760:FF:000033">
    <property type="entry name" value="CDP-alcohol phosphatidyltransferase"/>
    <property type="match status" value="1"/>
</dbReference>
<proteinExistence type="inferred from homology"/>
<dbReference type="Proteomes" id="UP000248795">
    <property type="component" value="Unassembled WGS sequence"/>
</dbReference>
<evidence type="ECO:0000256" key="14">
    <source>
        <dbReference type="ARBA" id="ARBA00023264"/>
    </source>
</evidence>
<evidence type="ECO:0000256" key="1">
    <source>
        <dbReference type="ARBA" id="ARBA00004141"/>
    </source>
</evidence>
<dbReference type="AlphaFoldDB" id="A0A2W2B5K7"/>
<keyword evidence="19" id="KW-1185">Reference proteome</keyword>
<dbReference type="PIRSF" id="PIRSF000847">
    <property type="entry name" value="Phos_ph_gly_syn"/>
    <property type="match status" value="1"/>
</dbReference>
<comment type="catalytic activity">
    <reaction evidence="15">
        <text>a CDP-1,2-diacyl-sn-glycerol + sn-glycerol 3-phosphate = a 1,2-diacyl-sn-glycero-3-phospho-(1'-sn-glycero-3'-phosphate) + CMP + H(+)</text>
        <dbReference type="Rhea" id="RHEA:12593"/>
        <dbReference type="ChEBI" id="CHEBI:15378"/>
        <dbReference type="ChEBI" id="CHEBI:57597"/>
        <dbReference type="ChEBI" id="CHEBI:58332"/>
        <dbReference type="ChEBI" id="CHEBI:60110"/>
        <dbReference type="ChEBI" id="CHEBI:60377"/>
        <dbReference type="EC" id="2.7.8.5"/>
    </reaction>
</comment>
<dbReference type="GO" id="GO:0008444">
    <property type="term" value="F:CDP-diacylglycerol-glycerol-3-phosphate 3-phosphatidyltransferase activity"/>
    <property type="evidence" value="ECO:0007669"/>
    <property type="project" value="UniProtKB-EC"/>
</dbReference>
<evidence type="ECO:0000256" key="2">
    <source>
        <dbReference type="ARBA" id="ARBA00005042"/>
    </source>
</evidence>
<keyword evidence="9 17" id="KW-0812">Transmembrane</keyword>
<evidence type="ECO:0000256" key="11">
    <source>
        <dbReference type="ARBA" id="ARBA00023098"/>
    </source>
</evidence>
<dbReference type="InterPro" id="IPR050324">
    <property type="entry name" value="CDP-alcohol_PTase-I"/>
</dbReference>
<comment type="similarity">
    <text evidence="4 16">Belongs to the CDP-alcohol phosphatidyltransferase class-I family.</text>
</comment>
<dbReference type="RefSeq" id="WP_111199928.1">
    <property type="nucleotide sequence ID" value="NZ_QKVK01000010.1"/>
</dbReference>
<keyword evidence="7" id="KW-0444">Lipid biosynthesis</keyword>
<evidence type="ECO:0000256" key="16">
    <source>
        <dbReference type="RuleBase" id="RU003750"/>
    </source>
</evidence>
<comment type="subcellular location">
    <subcellularLocation>
        <location evidence="1">Membrane</location>
        <topology evidence="1">Multi-pass membrane protein</topology>
    </subcellularLocation>
</comment>
<evidence type="ECO:0000313" key="18">
    <source>
        <dbReference type="EMBL" id="PZF75408.1"/>
    </source>
</evidence>
<dbReference type="GO" id="GO:0046474">
    <property type="term" value="P:glycerophospholipid biosynthetic process"/>
    <property type="evidence" value="ECO:0007669"/>
    <property type="project" value="TreeGrafter"/>
</dbReference>
<organism evidence="18 19">
    <name type="scientific">Aestuariivirga litoralis</name>
    <dbReference type="NCBI Taxonomy" id="2650924"/>
    <lineage>
        <taxon>Bacteria</taxon>
        <taxon>Pseudomonadati</taxon>
        <taxon>Pseudomonadota</taxon>
        <taxon>Alphaproteobacteria</taxon>
        <taxon>Hyphomicrobiales</taxon>
        <taxon>Aestuariivirgaceae</taxon>
        <taxon>Aestuariivirga</taxon>
    </lineage>
</organism>
<dbReference type="PROSITE" id="PS00379">
    <property type="entry name" value="CDP_ALCOHOL_P_TRANSF"/>
    <property type="match status" value="1"/>
</dbReference>
<dbReference type="Gene3D" id="1.20.120.1760">
    <property type="match status" value="1"/>
</dbReference>
<reference evidence="19" key="1">
    <citation type="submission" date="2018-06" db="EMBL/GenBank/DDBJ databases">
        <title>Aestuariibacter litoralis strain KCTC 52945T.</title>
        <authorList>
            <person name="Li X."/>
            <person name="Salam N."/>
            <person name="Li J.-L."/>
            <person name="Chen Y.-M."/>
            <person name="Yang Z.-W."/>
            <person name="Zhang L.-Y."/>
            <person name="Han M.-X."/>
            <person name="Xiao M."/>
            <person name="Li W.-J."/>
        </authorList>
    </citation>
    <scope>NUCLEOTIDE SEQUENCE [LARGE SCALE GENOMIC DNA]</scope>
    <source>
        <strain evidence="19">KCTC 52945</strain>
    </source>
</reference>
<evidence type="ECO:0000256" key="9">
    <source>
        <dbReference type="ARBA" id="ARBA00022692"/>
    </source>
</evidence>
<evidence type="ECO:0000256" key="4">
    <source>
        <dbReference type="ARBA" id="ARBA00010441"/>
    </source>
</evidence>
<keyword evidence="12 17" id="KW-0472">Membrane</keyword>
<evidence type="ECO:0000256" key="12">
    <source>
        <dbReference type="ARBA" id="ARBA00023136"/>
    </source>
</evidence>
<evidence type="ECO:0000256" key="3">
    <source>
        <dbReference type="ARBA" id="ARBA00005189"/>
    </source>
</evidence>
<dbReference type="EC" id="2.7.8.5" evidence="5"/>